<name>A0A192H055_9LACO</name>
<evidence type="ECO:0000313" key="2">
    <source>
        <dbReference type="Proteomes" id="UP000078582"/>
    </source>
</evidence>
<dbReference type="RefSeq" id="WP_068226075.1">
    <property type="nucleotide sequence ID" value="NZ_CP014623.1"/>
</dbReference>
<dbReference type="AlphaFoldDB" id="A0A192H055"/>
<proteinExistence type="predicted"/>
<dbReference type="Proteomes" id="UP000078582">
    <property type="component" value="Chromosome"/>
</dbReference>
<reference evidence="1 2" key="1">
    <citation type="submission" date="2016-03" db="EMBL/GenBank/DDBJ databases">
        <title>Pediococcus and Lactobacillus from brewery environment - whole genome sequencing and assembly.</title>
        <authorList>
            <person name="Behr J."/>
            <person name="Geissler A.J."/>
            <person name="Vogel R.F."/>
        </authorList>
    </citation>
    <scope>NUCLEOTIDE SEQUENCE [LARGE SCALE GENOMIC DNA]</scope>
    <source>
        <strain evidence="1 2">TMW 1.1989</strain>
    </source>
</reference>
<gene>
    <name evidence="1" type="ORF">AYR53_02120</name>
</gene>
<evidence type="ECO:0000313" key="1">
    <source>
        <dbReference type="EMBL" id="ANK61663.1"/>
    </source>
</evidence>
<sequence>MKQSTKMQQEMNQVEQLIGVILQIGVIISAIIIGVGLLALLITGKSGYPAGSFPTHFGAIFSGIAQFKPYAIIMLGLFALILTPVLRVVVSIYAFFKERDLLYVVITTIVLIILIFGMAIGYLGK</sequence>
<organism evidence="1 2">
    <name type="scientific">Loigolactobacillus backii</name>
    <dbReference type="NCBI Taxonomy" id="375175"/>
    <lineage>
        <taxon>Bacteria</taxon>
        <taxon>Bacillati</taxon>
        <taxon>Bacillota</taxon>
        <taxon>Bacilli</taxon>
        <taxon>Lactobacillales</taxon>
        <taxon>Lactobacillaceae</taxon>
        <taxon>Loigolactobacillus</taxon>
    </lineage>
</organism>
<protein>
    <submittedName>
        <fullName evidence="1">Uncharacterized protein</fullName>
    </submittedName>
</protein>
<accession>A0A192H055</accession>
<dbReference type="OrthoDB" id="1682804at2"/>
<dbReference type="InterPro" id="IPR012861">
    <property type="entry name" value="DUF1634"/>
</dbReference>
<dbReference type="EMBL" id="CP014873">
    <property type="protein sequence ID" value="ANK61663.1"/>
    <property type="molecule type" value="Genomic_DNA"/>
</dbReference>
<dbReference type="STRING" id="375175.AYR53_02120"/>
<keyword evidence="2" id="KW-1185">Reference proteome</keyword>
<dbReference type="GeneID" id="42981031"/>
<dbReference type="KEGG" id="lbt:AYR52_11200"/>
<dbReference type="Pfam" id="PF07843">
    <property type="entry name" value="DUF1634"/>
    <property type="match status" value="1"/>
</dbReference>